<reference evidence="4" key="1">
    <citation type="submission" date="2016-11" db="UniProtKB">
        <authorList>
            <consortium name="WormBaseParasite"/>
        </authorList>
    </citation>
    <scope>IDENTIFICATION</scope>
</reference>
<keyword evidence="2" id="KW-1133">Transmembrane helix</keyword>
<evidence type="ECO:0000313" key="4">
    <source>
        <dbReference type="WBParaSite" id="Csp11.Scaffold629.g11031.t1"/>
    </source>
</evidence>
<dbReference type="InterPro" id="IPR019422">
    <property type="entry name" value="7TM_GPCR_serpentine_rcpt_Srh"/>
</dbReference>
<sequence>MFLKYKYFLIAHIVINIFSESYVSFLMLPMTYLPHPMFRNTGFLADLGFSGMFMFYGLAQSVMLTVGSILEMFYFRYKLIDVYKNGIFKKLMRFQVLLYRFLIIFHFIFAGSSIHYSLEVEKIATMQLYTEHPELPPEVTCYSCIIAVFDDVIMYIITTIYGIQVILQFTVSSGVLMYVIKFVKAGQGMSTSTIKLQRMMVVSLFIQGGIHGMMIMLPTIFLIYALFFNSTLNELALSLLMCVAYHGFASTCAMIIFTKPLRERIIPFIKFSGQSEPSNLTGIRSSSSQDRSSSRHSHRERRSNNVAPS</sequence>
<accession>A0A1I7TRG2</accession>
<evidence type="ECO:0000313" key="3">
    <source>
        <dbReference type="Proteomes" id="UP000095282"/>
    </source>
</evidence>
<dbReference type="eggNOG" id="ENOG502QZY3">
    <property type="taxonomic scope" value="Eukaryota"/>
</dbReference>
<dbReference type="STRING" id="1561998.A0A1I7TRG2"/>
<name>A0A1I7TRG2_9PELO</name>
<evidence type="ECO:0000256" key="2">
    <source>
        <dbReference type="SAM" id="Phobius"/>
    </source>
</evidence>
<keyword evidence="2" id="KW-0472">Membrane</keyword>
<keyword evidence="3" id="KW-1185">Reference proteome</keyword>
<organism evidence="3 4">
    <name type="scientific">Caenorhabditis tropicalis</name>
    <dbReference type="NCBI Taxonomy" id="1561998"/>
    <lineage>
        <taxon>Eukaryota</taxon>
        <taxon>Metazoa</taxon>
        <taxon>Ecdysozoa</taxon>
        <taxon>Nematoda</taxon>
        <taxon>Chromadorea</taxon>
        <taxon>Rhabditida</taxon>
        <taxon>Rhabditina</taxon>
        <taxon>Rhabditomorpha</taxon>
        <taxon>Rhabditoidea</taxon>
        <taxon>Rhabditidae</taxon>
        <taxon>Peloderinae</taxon>
        <taxon>Caenorhabditis</taxon>
    </lineage>
</organism>
<dbReference type="AlphaFoldDB" id="A0A1I7TRG2"/>
<protein>
    <submittedName>
        <fullName evidence="4">Serpentine Receptor, class H</fullName>
    </submittedName>
</protein>
<dbReference type="Proteomes" id="UP000095282">
    <property type="component" value="Unplaced"/>
</dbReference>
<feature type="transmembrane region" description="Helical" evidence="2">
    <location>
        <begin position="96"/>
        <end position="118"/>
    </location>
</feature>
<keyword evidence="2" id="KW-0812">Transmembrane</keyword>
<feature type="transmembrane region" description="Helical" evidence="2">
    <location>
        <begin position="152"/>
        <end position="180"/>
    </location>
</feature>
<evidence type="ECO:0000256" key="1">
    <source>
        <dbReference type="SAM" id="MobiDB-lite"/>
    </source>
</evidence>
<feature type="region of interest" description="Disordered" evidence="1">
    <location>
        <begin position="276"/>
        <end position="309"/>
    </location>
</feature>
<dbReference type="PANTHER" id="PTHR46891:SF1">
    <property type="entry name" value="SERPENTINE RECEPTOR, CLASS H"/>
    <property type="match status" value="1"/>
</dbReference>
<dbReference type="WBParaSite" id="Csp11.Scaffold629.g11031.t1">
    <property type="protein sequence ID" value="Csp11.Scaffold629.g11031.t1"/>
    <property type="gene ID" value="Csp11.Scaffold629.g11031"/>
</dbReference>
<feature type="transmembrane region" description="Helical" evidence="2">
    <location>
        <begin position="235"/>
        <end position="257"/>
    </location>
</feature>
<dbReference type="Pfam" id="PF10318">
    <property type="entry name" value="7TM_GPCR_Srh"/>
    <property type="match status" value="1"/>
</dbReference>
<feature type="transmembrane region" description="Helical" evidence="2">
    <location>
        <begin position="201"/>
        <end position="229"/>
    </location>
</feature>
<feature type="transmembrane region" description="Helical" evidence="2">
    <location>
        <begin position="7"/>
        <end position="33"/>
    </location>
</feature>
<proteinExistence type="predicted"/>
<feature type="transmembrane region" description="Helical" evidence="2">
    <location>
        <begin position="53"/>
        <end position="75"/>
    </location>
</feature>
<dbReference type="PANTHER" id="PTHR46891">
    <property type="entry name" value="SERPENTINE RECEPTOR, CLASS H-RELATED"/>
    <property type="match status" value="1"/>
</dbReference>